<gene>
    <name evidence="4" type="ORF">BST25_08685</name>
</gene>
<reference evidence="4 5" key="1">
    <citation type="submission" date="2017-02" db="EMBL/GenBank/DDBJ databases">
        <title>The new phylogeny of genus Mycobacterium.</title>
        <authorList>
            <person name="Tortoli E."/>
            <person name="Trovato A."/>
            <person name="Cirillo D.M."/>
        </authorList>
    </citation>
    <scope>NUCLEOTIDE SEQUENCE [LARGE SCALE GENOMIC DNA]</scope>
    <source>
        <strain evidence="4 5">DSM 44471</strain>
    </source>
</reference>
<sequence>MHYNDFMLGSSNPADVQVYHRIAQEIVSRLGRSLNEAGRDWDTLGSVLEVGCGYGRIVRELRNAVPADRIYVSDVIDEGARFTASEFGAKQIPADPGPEWDGRFDLIYLLSVYSHMHRLAVADHLRRMQDLLAPGGVLVFTTHGRFSAENLEEYEHYWLDKSQVLDALADAGYYFERYPYYYDEYGMTWFTQEAVESLVAESAPALESVSCHLNDVAGQQDFYVWRKSDAA</sequence>
<comment type="caution">
    <text evidence="4">The sequence shown here is derived from an EMBL/GenBank/DDBJ whole genome shotgun (WGS) entry which is preliminary data.</text>
</comment>
<keyword evidence="3" id="KW-0949">S-adenosyl-L-methionine</keyword>
<evidence type="ECO:0000256" key="3">
    <source>
        <dbReference type="ARBA" id="ARBA00022691"/>
    </source>
</evidence>
<dbReference type="EMBL" id="MVHR01000009">
    <property type="protein sequence ID" value="ORA74640.1"/>
    <property type="molecule type" value="Genomic_DNA"/>
</dbReference>
<evidence type="ECO:0000256" key="1">
    <source>
        <dbReference type="ARBA" id="ARBA00022603"/>
    </source>
</evidence>
<proteinExistence type="predicted"/>
<keyword evidence="5" id="KW-1185">Reference proteome</keyword>
<evidence type="ECO:0000313" key="5">
    <source>
        <dbReference type="Proteomes" id="UP000192566"/>
    </source>
</evidence>
<dbReference type="AlphaFoldDB" id="A0A1X0DS01"/>
<dbReference type="GO" id="GO:0032259">
    <property type="term" value="P:methylation"/>
    <property type="evidence" value="ECO:0007669"/>
    <property type="project" value="UniProtKB-KW"/>
</dbReference>
<evidence type="ECO:0000313" key="4">
    <source>
        <dbReference type="EMBL" id="ORA74640.1"/>
    </source>
</evidence>
<protein>
    <recommendedName>
        <fullName evidence="6">Class I SAM-dependent methyltransferase</fullName>
    </recommendedName>
</protein>
<name>A0A1X0DS01_MYCHE</name>
<dbReference type="Proteomes" id="UP000192566">
    <property type="component" value="Unassembled WGS sequence"/>
</dbReference>
<dbReference type="GO" id="GO:0008168">
    <property type="term" value="F:methyltransferase activity"/>
    <property type="evidence" value="ECO:0007669"/>
    <property type="project" value="UniProtKB-KW"/>
</dbReference>
<keyword evidence="2" id="KW-0808">Transferase</keyword>
<accession>A0A1X0DS01</accession>
<dbReference type="SUPFAM" id="SSF53335">
    <property type="entry name" value="S-adenosyl-L-methionine-dependent methyltransferases"/>
    <property type="match status" value="1"/>
</dbReference>
<keyword evidence="1" id="KW-0489">Methyltransferase</keyword>
<dbReference type="PANTHER" id="PTHR43464">
    <property type="entry name" value="METHYLTRANSFERASE"/>
    <property type="match status" value="1"/>
</dbReference>
<dbReference type="Pfam" id="PF13489">
    <property type="entry name" value="Methyltransf_23"/>
    <property type="match status" value="1"/>
</dbReference>
<evidence type="ECO:0008006" key="6">
    <source>
        <dbReference type="Google" id="ProtNLM"/>
    </source>
</evidence>
<dbReference type="PANTHER" id="PTHR43464:SF19">
    <property type="entry name" value="UBIQUINONE BIOSYNTHESIS O-METHYLTRANSFERASE, MITOCHONDRIAL"/>
    <property type="match status" value="1"/>
</dbReference>
<dbReference type="CDD" id="cd02440">
    <property type="entry name" value="AdoMet_MTases"/>
    <property type="match status" value="1"/>
</dbReference>
<dbReference type="InterPro" id="IPR029063">
    <property type="entry name" value="SAM-dependent_MTases_sf"/>
</dbReference>
<evidence type="ECO:0000256" key="2">
    <source>
        <dbReference type="ARBA" id="ARBA00022679"/>
    </source>
</evidence>
<dbReference type="STRING" id="53376.BST25_08685"/>
<dbReference type="Gene3D" id="3.40.50.150">
    <property type="entry name" value="Vaccinia Virus protein VP39"/>
    <property type="match status" value="1"/>
</dbReference>
<organism evidence="4 5">
    <name type="scientific">Mycobacterium heidelbergense</name>
    <dbReference type="NCBI Taxonomy" id="53376"/>
    <lineage>
        <taxon>Bacteria</taxon>
        <taxon>Bacillati</taxon>
        <taxon>Actinomycetota</taxon>
        <taxon>Actinomycetes</taxon>
        <taxon>Mycobacteriales</taxon>
        <taxon>Mycobacteriaceae</taxon>
        <taxon>Mycobacterium</taxon>
        <taxon>Mycobacterium simiae complex</taxon>
    </lineage>
</organism>